<accession>A0A563UJ22</accession>
<reference evidence="1 2" key="1">
    <citation type="submission" date="2019-07" db="EMBL/GenBank/DDBJ databases">
        <authorList>
            <person name="Kim J."/>
        </authorList>
    </citation>
    <scope>NUCLEOTIDE SEQUENCE [LARGE SCALE GENOMIC DNA]</scope>
    <source>
        <strain evidence="2">dk17</strain>
    </source>
</reference>
<evidence type="ECO:0000313" key="2">
    <source>
        <dbReference type="Proteomes" id="UP000320042"/>
    </source>
</evidence>
<dbReference type="RefSeq" id="WP_146380207.1">
    <property type="nucleotide sequence ID" value="NZ_VOEJ01000001.1"/>
</dbReference>
<dbReference type="EMBL" id="VOEJ01000001">
    <property type="protein sequence ID" value="TWR31309.1"/>
    <property type="molecule type" value="Genomic_DNA"/>
</dbReference>
<gene>
    <name evidence="1" type="ORF">FPZ43_02195</name>
</gene>
<dbReference type="AlphaFoldDB" id="A0A563UJ22"/>
<protein>
    <submittedName>
        <fullName evidence="1">Uncharacterized protein</fullName>
    </submittedName>
</protein>
<dbReference type="OrthoDB" id="796902at2"/>
<comment type="caution">
    <text evidence="1">The sequence shown here is derived from an EMBL/GenBank/DDBJ whole genome shotgun (WGS) entry which is preliminary data.</text>
</comment>
<dbReference type="Proteomes" id="UP000320042">
    <property type="component" value="Unassembled WGS sequence"/>
</dbReference>
<proteinExistence type="predicted"/>
<organism evidence="1 2">
    <name type="scientific">Mucilaginibacter pallidiroseus</name>
    <dbReference type="NCBI Taxonomy" id="2599295"/>
    <lineage>
        <taxon>Bacteria</taxon>
        <taxon>Pseudomonadati</taxon>
        <taxon>Bacteroidota</taxon>
        <taxon>Sphingobacteriia</taxon>
        <taxon>Sphingobacteriales</taxon>
        <taxon>Sphingobacteriaceae</taxon>
        <taxon>Mucilaginibacter</taxon>
    </lineage>
</organism>
<sequence>MFIEIVTNDLPQYNLIYNSISQYVDSTATSADMQAFKVKELGMIYVMSQDAVPYNPLRKVYTLQVAPDKGITSYN</sequence>
<keyword evidence="2" id="KW-1185">Reference proteome</keyword>
<name>A0A563UJ22_9SPHI</name>
<evidence type="ECO:0000313" key="1">
    <source>
        <dbReference type="EMBL" id="TWR31309.1"/>
    </source>
</evidence>